<dbReference type="GO" id="GO:0005829">
    <property type="term" value="C:cytosol"/>
    <property type="evidence" value="ECO:0007669"/>
    <property type="project" value="TreeGrafter"/>
</dbReference>
<keyword evidence="9" id="KW-1185">Reference proteome</keyword>
<evidence type="ECO:0000256" key="6">
    <source>
        <dbReference type="ARBA" id="ARBA00023163"/>
    </source>
</evidence>
<name>A0A317E4W2_9PROT</name>
<dbReference type="AlphaFoldDB" id="A0A317E4W2"/>
<evidence type="ECO:0000256" key="5">
    <source>
        <dbReference type="ARBA" id="ARBA00023125"/>
    </source>
</evidence>
<dbReference type="EMBL" id="QGLF01000004">
    <property type="protein sequence ID" value="PWR20035.1"/>
    <property type="molecule type" value="Genomic_DNA"/>
</dbReference>
<dbReference type="InterPro" id="IPR002481">
    <property type="entry name" value="FUR"/>
</dbReference>
<dbReference type="InterPro" id="IPR036388">
    <property type="entry name" value="WH-like_DNA-bd_sf"/>
</dbReference>
<keyword evidence="7" id="KW-0479">Metal-binding</keyword>
<reference evidence="9" key="1">
    <citation type="submission" date="2018-05" db="EMBL/GenBank/DDBJ databases">
        <title>Zavarzinia sp. HR-AS.</title>
        <authorList>
            <person name="Lee Y."/>
            <person name="Jeon C.O."/>
        </authorList>
    </citation>
    <scope>NUCLEOTIDE SEQUENCE [LARGE SCALE GENOMIC DNA]</scope>
    <source>
        <strain evidence="9">DSM 1231</strain>
    </source>
</reference>
<evidence type="ECO:0000313" key="8">
    <source>
        <dbReference type="EMBL" id="PWR20035.1"/>
    </source>
</evidence>
<dbReference type="GO" id="GO:0000976">
    <property type="term" value="F:transcription cis-regulatory region binding"/>
    <property type="evidence" value="ECO:0007669"/>
    <property type="project" value="TreeGrafter"/>
</dbReference>
<proteinExistence type="inferred from homology"/>
<comment type="caution">
    <text evidence="8">The sequence shown here is derived from an EMBL/GenBank/DDBJ whole genome shotgun (WGS) entry which is preliminary data.</text>
</comment>
<dbReference type="GO" id="GO:1900376">
    <property type="term" value="P:regulation of secondary metabolite biosynthetic process"/>
    <property type="evidence" value="ECO:0007669"/>
    <property type="project" value="TreeGrafter"/>
</dbReference>
<feature type="binding site" evidence="7">
    <location>
        <position position="150"/>
    </location>
    <ligand>
        <name>Zn(2+)</name>
        <dbReference type="ChEBI" id="CHEBI:29105"/>
    </ligand>
</feature>
<evidence type="ECO:0000313" key="9">
    <source>
        <dbReference type="Proteomes" id="UP000246077"/>
    </source>
</evidence>
<evidence type="ECO:0000256" key="1">
    <source>
        <dbReference type="ARBA" id="ARBA00007957"/>
    </source>
</evidence>
<dbReference type="PANTHER" id="PTHR33202">
    <property type="entry name" value="ZINC UPTAKE REGULATION PROTEIN"/>
    <property type="match status" value="1"/>
</dbReference>
<dbReference type="RefSeq" id="WP_109922250.1">
    <property type="nucleotide sequence ID" value="NZ_QGLF01000004.1"/>
</dbReference>
<dbReference type="Proteomes" id="UP000246077">
    <property type="component" value="Unassembled WGS sequence"/>
</dbReference>
<gene>
    <name evidence="8" type="ORF">DKG75_16495</name>
</gene>
<comment type="similarity">
    <text evidence="1">Belongs to the Fur family.</text>
</comment>
<keyword evidence="6" id="KW-0804">Transcription</keyword>
<keyword evidence="5" id="KW-0238">DNA-binding</keyword>
<dbReference type="InterPro" id="IPR043135">
    <property type="entry name" value="Fur_C"/>
</dbReference>
<dbReference type="Gene3D" id="1.10.10.10">
    <property type="entry name" value="Winged helix-like DNA-binding domain superfamily/Winged helix DNA-binding domain"/>
    <property type="match status" value="1"/>
</dbReference>
<comment type="cofactor">
    <cofactor evidence="7">
        <name>Zn(2+)</name>
        <dbReference type="ChEBI" id="CHEBI:29105"/>
    </cofactor>
    <text evidence="7">Binds 1 zinc ion per subunit.</text>
</comment>
<dbReference type="OrthoDB" id="9801127at2"/>
<protein>
    <submittedName>
        <fullName evidence="8">Fur family transcriptional regulator</fullName>
    </submittedName>
</protein>
<accession>A0A317E4W2</accession>
<keyword evidence="2" id="KW-0678">Repressor</keyword>
<dbReference type="GO" id="GO:0003700">
    <property type="term" value="F:DNA-binding transcription factor activity"/>
    <property type="evidence" value="ECO:0007669"/>
    <property type="project" value="InterPro"/>
</dbReference>
<dbReference type="Gene3D" id="3.30.1490.190">
    <property type="match status" value="1"/>
</dbReference>
<evidence type="ECO:0000256" key="4">
    <source>
        <dbReference type="ARBA" id="ARBA00023015"/>
    </source>
</evidence>
<dbReference type="GO" id="GO:0008270">
    <property type="term" value="F:zinc ion binding"/>
    <property type="evidence" value="ECO:0007669"/>
    <property type="project" value="TreeGrafter"/>
</dbReference>
<evidence type="ECO:0000256" key="2">
    <source>
        <dbReference type="ARBA" id="ARBA00022491"/>
    </source>
</evidence>
<keyword evidence="3 7" id="KW-0862">Zinc</keyword>
<dbReference type="PANTHER" id="PTHR33202:SF6">
    <property type="entry name" value="ZINC UPTAKE REGULATION PROTEIN"/>
    <property type="match status" value="1"/>
</dbReference>
<sequence>MMHDHDHDHGHCIADALGRAESLCAERGARLTDLRRQVFELVLGSHRPAGAYDLVARLGEMGGKPVAPQTVYRALDFLIEQGLVHRIASLNAFVGCSRPEVDHAGQFMICSQCHEVAELGDPETVATLVRHAGAQGFTVHSVSVELTGTCAACRGRD</sequence>
<evidence type="ECO:0000256" key="3">
    <source>
        <dbReference type="ARBA" id="ARBA00022833"/>
    </source>
</evidence>
<feature type="binding site" evidence="7">
    <location>
        <position position="153"/>
    </location>
    <ligand>
        <name>Zn(2+)</name>
        <dbReference type="ChEBI" id="CHEBI:29105"/>
    </ligand>
</feature>
<dbReference type="Pfam" id="PF01475">
    <property type="entry name" value="FUR"/>
    <property type="match status" value="1"/>
</dbReference>
<feature type="binding site" evidence="7">
    <location>
        <position position="113"/>
    </location>
    <ligand>
        <name>Zn(2+)</name>
        <dbReference type="ChEBI" id="CHEBI:29105"/>
    </ligand>
</feature>
<dbReference type="GO" id="GO:0045892">
    <property type="term" value="P:negative regulation of DNA-templated transcription"/>
    <property type="evidence" value="ECO:0007669"/>
    <property type="project" value="TreeGrafter"/>
</dbReference>
<dbReference type="SUPFAM" id="SSF46785">
    <property type="entry name" value="Winged helix' DNA-binding domain"/>
    <property type="match status" value="1"/>
</dbReference>
<dbReference type="InterPro" id="IPR036390">
    <property type="entry name" value="WH_DNA-bd_sf"/>
</dbReference>
<organism evidence="8 9">
    <name type="scientific">Zavarzinia compransoris</name>
    <dbReference type="NCBI Taxonomy" id="1264899"/>
    <lineage>
        <taxon>Bacteria</taxon>
        <taxon>Pseudomonadati</taxon>
        <taxon>Pseudomonadota</taxon>
        <taxon>Alphaproteobacteria</taxon>
        <taxon>Rhodospirillales</taxon>
        <taxon>Zavarziniaceae</taxon>
        <taxon>Zavarzinia</taxon>
    </lineage>
</organism>
<evidence type="ECO:0000256" key="7">
    <source>
        <dbReference type="PIRSR" id="PIRSR602481-1"/>
    </source>
</evidence>
<feature type="binding site" evidence="7">
    <location>
        <position position="110"/>
    </location>
    <ligand>
        <name>Zn(2+)</name>
        <dbReference type="ChEBI" id="CHEBI:29105"/>
    </ligand>
</feature>
<keyword evidence="4" id="KW-0805">Transcription regulation</keyword>